<gene>
    <name evidence="2" type="ORF">AA0117_g3563</name>
</gene>
<feature type="compositionally biased region" description="Low complexity" evidence="1">
    <location>
        <begin position="161"/>
        <end position="188"/>
    </location>
</feature>
<feature type="region of interest" description="Disordered" evidence="1">
    <location>
        <begin position="161"/>
        <end position="194"/>
    </location>
</feature>
<name>A0A4V1WSJ5_ALTAL</name>
<dbReference type="VEuPathDB" id="FungiDB:CC77DRAFT_723010"/>
<proteinExistence type="predicted"/>
<protein>
    <submittedName>
        <fullName evidence="2">Uncharacterized protein</fullName>
    </submittedName>
</protein>
<dbReference type="Proteomes" id="UP000291422">
    <property type="component" value="Unassembled WGS sequence"/>
</dbReference>
<dbReference type="AlphaFoldDB" id="A0A4V1WSJ5"/>
<dbReference type="EMBL" id="PDXD01000005">
    <property type="protein sequence ID" value="RYN79755.1"/>
    <property type="molecule type" value="Genomic_DNA"/>
</dbReference>
<evidence type="ECO:0000313" key="2">
    <source>
        <dbReference type="EMBL" id="RYN79755.1"/>
    </source>
</evidence>
<evidence type="ECO:0000313" key="3">
    <source>
        <dbReference type="Proteomes" id="UP000291422"/>
    </source>
</evidence>
<sequence>MSKEVFFEGDAEVLPFTTPTSPTATLQKPSDILDVPAAAPSTIWYLSITKPHVDSHDIIGPTKAFRHLLPRIEAIVSNSPTAIDKLAQLKETEDMWGETEPNEHFFNNGFEVFIVEGQRGSYTILKMIREINKEVFDILPAPVYTVLSVGPLEHAAMPLKAKSSSSSSSSSSASASASKSSSAPLSSKFSPGKPKGYATTTQLHGSFIERAAARETAKYMMTVLLLDEENVKEIGRWEKGSKGGGVLMAMNATSMWEVKVVYADDPIGRAQEEADRGEDAFVL</sequence>
<organism evidence="2 3">
    <name type="scientific">Alternaria alternata</name>
    <name type="common">Alternaria rot fungus</name>
    <name type="synonym">Torula alternata</name>
    <dbReference type="NCBI Taxonomy" id="5599"/>
    <lineage>
        <taxon>Eukaryota</taxon>
        <taxon>Fungi</taxon>
        <taxon>Dikarya</taxon>
        <taxon>Ascomycota</taxon>
        <taxon>Pezizomycotina</taxon>
        <taxon>Dothideomycetes</taxon>
        <taxon>Pleosporomycetidae</taxon>
        <taxon>Pleosporales</taxon>
        <taxon>Pleosporineae</taxon>
        <taxon>Pleosporaceae</taxon>
        <taxon>Alternaria</taxon>
        <taxon>Alternaria sect. Alternaria</taxon>
        <taxon>Alternaria alternata complex</taxon>
    </lineage>
</organism>
<evidence type="ECO:0000256" key="1">
    <source>
        <dbReference type="SAM" id="MobiDB-lite"/>
    </source>
</evidence>
<comment type="caution">
    <text evidence="2">The sequence shown here is derived from an EMBL/GenBank/DDBJ whole genome shotgun (WGS) entry which is preliminary data.</text>
</comment>
<reference evidence="3" key="1">
    <citation type="journal article" date="2019" name="bioRxiv">
        <title>Genomics, evolutionary history and diagnostics of the Alternaria alternata species group including apple and Asian pear pathotypes.</title>
        <authorList>
            <person name="Armitage A.D."/>
            <person name="Cockerton H.M."/>
            <person name="Sreenivasaprasad S."/>
            <person name="Woodhall J.W."/>
            <person name="Lane C.R."/>
            <person name="Harrison R.J."/>
            <person name="Clarkson J.P."/>
        </authorList>
    </citation>
    <scope>NUCLEOTIDE SEQUENCE [LARGE SCALE GENOMIC DNA]</scope>
    <source>
        <strain evidence="3">FERA 1177</strain>
    </source>
</reference>
<accession>A0A4V1WSJ5</accession>